<gene>
    <name evidence="10 15" type="primary">infB</name>
    <name evidence="15" type="ORF">TKV_c13100</name>
</gene>
<feature type="region of interest" description="G-domain" evidence="10">
    <location>
        <begin position="199"/>
        <end position="347"/>
    </location>
</feature>
<evidence type="ECO:0000313" key="16">
    <source>
        <dbReference type="Proteomes" id="UP000029669"/>
    </source>
</evidence>
<evidence type="ECO:0000256" key="8">
    <source>
        <dbReference type="ARBA" id="ARBA00023134"/>
    </source>
</evidence>
<evidence type="ECO:0000256" key="6">
    <source>
        <dbReference type="ARBA" id="ARBA00022741"/>
    </source>
</evidence>
<evidence type="ECO:0000256" key="5">
    <source>
        <dbReference type="ARBA" id="ARBA00022540"/>
    </source>
</evidence>
<keyword evidence="8 10" id="KW-0342">GTP-binding</keyword>
<comment type="similarity">
    <text evidence="2 10 11">Belongs to the TRAFAC class translation factor GTPase superfamily. Classic translation factor GTPase family. IF-2 subfamily.</text>
</comment>
<dbReference type="InterPro" id="IPR023115">
    <property type="entry name" value="TIF_IF2_dom3"/>
</dbReference>
<dbReference type="Pfam" id="PF22042">
    <property type="entry name" value="EF-G_D2"/>
    <property type="match status" value="1"/>
</dbReference>
<sequence>MSKMRVYELAKELNLSSKDLISKLNDLDIKVKNHMSTLEDEDVELILDILTDKPKETEETKEEVENTFIDDMEDLEEERTYKKSGKKGGKKNKKNNKKAFAKNIEEEKKEDEIKIITIPEFLTVKELSEKMKINPTEIIKKLIAKGIMVTVNQQIDFENAAKIAEEYGFLVDKEEVKDEFELLLEDTPDDERDLQPRPPIVTVMGHVDHGKTSLLDAIRKTNVTMKETGGITQHIGASVVEINDKKIVFLDTPGHEAFTAMRARGASITDIVVLVVAADDGVMPQTVEAINHVKAANVPIIVAINKIDLPTANPDKVKTELSELGLVPEEWGGNTICVNVSAKKNIGIDNLLEMILLVAEMEDLKANPNKPARGTIIEAKLEKGKGPVATVIVQSGTLQVGDVILAGTVYGKVRAMFDDKGKRIKKAGLSMPVEVLGFSEVPEAGDKFIVLEDDKKARILAEKRKELQKEMELKRKQKISLEELFNQIKEGNVKELNIIIKADVQGSVEALKKSVEELSNEEVRIKVIHGAVGAITETDVMLASASNAIIIGFNVRPETNAKSLAEKENVDVRLYRIIYDAIEDIKAAIKGLLEPKYKEVELGRAEVRAVFRVPGVGNVAGCYVVSGKILRNADIRVIRDGIVVYEGKIASLKRFKDDVREVQQGFECGIGIDKFNDIKEGDIIEAYQMEEIPR</sequence>
<reference evidence="16" key="1">
    <citation type="journal article" date="2015" name="Genome Announc.">
        <title>Whole-Genome Sequences of 80 Environmental and Clinical Isolates of Burkholderia pseudomallei.</title>
        <authorList>
            <person name="Johnson S.L."/>
            <person name="Baker A.L."/>
            <person name="Chain P.S."/>
            <person name="Currie B.J."/>
            <person name="Daligault H.E."/>
            <person name="Davenport K.W."/>
            <person name="Davis C.B."/>
            <person name="Inglis T.J."/>
            <person name="Kaestli M."/>
            <person name="Koren S."/>
            <person name="Mayo M."/>
            <person name="Merritt A.J."/>
            <person name="Price E.P."/>
            <person name="Sarovich D.S."/>
            <person name="Warner J."/>
            <person name="Rosovitz M.J."/>
        </authorList>
    </citation>
    <scope>NUCLEOTIDE SEQUENCE [LARGE SCALE GENOMIC DNA]</scope>
    <source>
        <strain evidence="16">DSM 2030</strain>
    </source>
</reference>
<evidence type="ECO:0000256" key="3">
    <source>
        <dbReference type="ARBA" id="ARBA00020675"/>
    </source>
</evidence>
<feature type="binding site" evidence="10">
    <location>
        <begin position="251"/>
        <end position="255"/>
    </location>
    <ligand>
        <name>GTP</name>
        <dbReference type="ChEBI" id="CHEBI:37565"/>
    </ligand>
</feature>
<dbReference type="FunFam" id="2.40.30.10:FF:000008">
    <property type="entry name" value="Translation initiation factor IF-2"/>
    <property type="match status" value="1"/>
</dbReference>
<evidence type="ECO:0000256" key="10">
    <source>
        <dbReference type="HAMAP-Rule" id="MF_00100"/>
    </source>
</evidence>
<dbReference type="Proteomes" id="UP000029669">
    <property type="component" value="Chromosome"/>
</dbReference>
<evidence type="ECO:0000256" key="7">
    <source>
        <dbReference type="ARBA" id="ARBA00022917"/>
    </source>
</evidence>
<organism evidence="15 16">
    <name type="scientific">Thermoanaerobacter kivui</name>
    <name type="common">Acetogenium kivui</name>
    <dbReference type="NCBI Taxonomy" id="2325"/>
    <lineage>
        <taxon>Bacteria</taxon>
        <taxon>Bacillati</taxon>
        <taxon>Bacillota</taxon>
        <taxon>Clostridia</taxon>
        <taxon>Thermoanaerobacterales</taxon>
        <taxon>Thermoanaerobacteraceae</taxon>
        <taxon>Thermoanaerobacter</taxon>
    </lineage>
</organism>
<dbReference type="CDD" id="cd03692">
    <property type="entry name" value="mtIF2_IVc"/>
    <property type="match status" value="1"/>
</dbReference>
<proteinExistence type="inferred from homology"/>
<dbReference type="InterPro" id="IPR027417">
    <property type="entry name" value="P-loop_NTPase"/>
</dbReference>
<feature type="coiled-coil region" evidence="13">
    <location>
        <begin position="457"/>
        <end position="521"/>
    </location>
</feature>
<dbReference type="GO" id="GO:0003924">
    <property type="term" value="F:GTPase activity"/>
    <property type="evidence" value="ECO:0007669"/>
    <property type="project" value="UniProtKB-UniRule"/>
</dbReference>
<comment type="function">
    <text evidence="9 10 11">One of the essential components for the initiation of protein synthesis. Protects formylmethionyl-tRNA from spontaneous hydrolysis and promotes its binding to the 30S ribosomal subunits. Also involved in the hydrolysis of GTP during the formation of the 70S ribosomal complex.</text>
</comment>
<evidence type="ECO:0000259" key="14">
    <source>
        <dbReference type="PROSITE" id="PS51722"/>
    </source>
</evidence>
<keyword evidence="6 10" id="KW-0547">Nucleotide-binding</keyword>
<evidence type="ECO:0000256" key="13">
    <source>
        <dbReference type="SAM" id="Coils"/>
    </source>
</evidence>
<keyword evidence="16" id="KW-1185">Reference proteome</keyword>
<dbReference type="InterPro" id="IPR006847">
    <property type="entry name" value="IF2_N"/>
</dbReference>
<dbReference type="STRING" id="2325.TKV_c13100"/>
<feature type="binding site" evidence="10">
    <location>
        <begin position="205"/>
        <end position="212"/>
    </location>
    <ligand>
        <name>GTP</name>
        <dbReference type="ChEBI" id="CHEBI:37565"/>
    </ligand>
</feature>
<dbReference type="FunFam" id="3.40.50.300:FF:000019">
    <property type="entry name" value="Translation initiation factor IF-2"/>
    <property type="match status" value="1"/>
</dbReference>
<dbReference type="FunFam" id="3.40.50.10050:FF:000001">
    <property type="entry name" value="Translation initiation factor IF-2"/>
    <property type="match status" value="1"/>
</dbReference>
<name>A0A097ARM6_THEKI</name>
<accession>A0A097ARM6</accession>
<dbReference type="SUPFAM" id="SSF52540">
    <property type="entry name" value="P-loop containing nucleoside triphosphate hydrolases"/>
    <property type="match status" value="1"/>
</dbReference>
<dbReference type="Pfam" id="PF04760">
    <property type="entry name" value="IF2_N"/>
    <property type="match status" value="2"/>
</dbReference>
<dbReference type="NCBIfam" id="TIGR00487">
    <property type="entry name" value="IF-2"/>
    <property type="match status" value="1"/>
</dbReference>
<dbReference type="FunFam" id="2.40.30.10:FF:000054">
    <property type="entry name" value="Translation initiation factor IF-2"/>
    <property type="match status" value="1"/>
</dbReference>
<dbReference type="PROSITE" id="PS01176">
    <property type="entry name" value="IF2"/>
    <property type="match status" value="1"/>
</dbReference>
<dbReference type="InterPro" id="IPR000178">
    <property type="entry name" value="TF_IF2_bacterial-like"/>
</dbReference>
<dbReference type="CDD" id="cd03702">
    <property type="entry name" value="IF2_mtIF2_II"/>
    <property type="match status" value="1"/>
</dbReference>
<evidence type="ECO:0000256" key="9">
    <source>
        <dbReference type="ARBA" id="ARBA00025162"/>
    </source>
</evidence>
<dbReference type="HAMAP" id="MF_00100_B">
    <property type="entry name" value="IF_2_B"/>
    <property type="match status" value="1"/>
</dbReference>
<dbReference type="SUPFAM" id="SSF50447">
    <property type="entry name" value="Translation proteins"/>
    <property type="match status" value="2"/>
</dbReference>
<dbReference type="Pfam" id="PF03144">
    <property type="entry name" value="GTP_EFTU_D2"/>
    <property type="match status" value="1"/>
</dbReference>
<protein>
    <recommendedName>
        <fullName evidence="3 10">Translation initiation factor IF-2</fullName>
    </recommendedName>
</protein>
<dbReference type="InterPro" id="IPR004161">
    <property type="entry name" value="EFTu-like_2"/>
</dbReference>
<keyword evidence="5 10" id="KW-0396">Initiation factor</keyword>
<dbReference type="InterPro" id="IPR015760">
    <property type="entry name" value="TIF_IF2"/>
</dbReference>
<dbReference type="Pfam" id="PF11987">
    <property type="entry name" value="IF-2"/>
    <property type="match status" value="1"/>
</dbReference>
<evidence type="ECO:0000313" key="15">
    <source>
        <dbReference type="EMBL" id="AIS52481.1"/>
    </source>
</evidence>
<keyword evidence="7 10" id="KW-0648">Protein biosynthesis</keyword>
<keyword evidence="4 10" id="KW-0963">Cytoplasm</keyword>
<dbReference type="InterPro" id="IPR044145">
    <property type="entry name" value="IF2_II"/>
</dbReference>
<dbReference type="AlphaFoldDB" id="A0A097ARM6"/>
<evidence type="ECO:0000256" key="1">
    <source>
        <dbReference type="ARBA" id="ARBA00004496"/>
    </source>
</evidence>
<dbReference type="InterPro" id="IPR005225">
    <property type="entry name" value="Small_GTP-bd"/>
</dbReference>
<dbReference type="SUPFAM" id="SSF52156">
    <property type="entry name" value="Initiation factor IF2/eIF5b, domain 3"/>
    <property type="match status" value="1"/>
</dbReference>
<dbReference type="InterPro" id="IPR000795">
    <property type="entry name" value="T_Tr_GTP-bd_dom"/>
</dbReference>
<keyword evidence="13" id="KW-0175">Coiled coil</keyword>
<dbReference type="Gene3D" id="3.40.50.10050">
    <property type="entry name" value="Translation initiation factor IF- 2, domain 3"/>
    <property type="match status" value="1"/>
</dbReference>
<dbReference type="InterPro" id="IPR036925">
    <property type="entry name" value="TIF_IF2_dom3_sf"/>
</dbReference>
<dbReference type="PANTHER" id="PTHR43381:SF5">
    <property type="entry name" value="TR-TYPE G DOMAIN-CONTAINING PROTEIN"/>
    <property type="match status" value="1"/>
</dbReference>
<feature type="domain" description="Tr-type G" evidence="14">
    <location>
        <begin position="196"/>
        <end position="365"/>
    </location>
</feature>
<dbReference type="Gene3D" id="1.10.10.2480">
    <property type="match status" value="1"/>
</dbReference>
<dbReference type="Gene3D" id="3.40.50.300">
    <property type="entry name" value="P-loop containing nucleotide triphosphate hydrolases"/>
    <property type="match status" value="1"/>
</dbReference>
<dbReference type="EMBL" id="CP009170">
    <property type="protein sequence ID" value="AIS52481.1"/>
    <property type="molecule type" value="Genomic_DNA"/>
</dbReference>
<dbReference type="GO" id="GO:0005525">
    <property type="term" value="F:GTP binding"/>
    <property type="evidence" value="ECO:0007669"/>
    <property type="project" value="UniProtKB-KW"/>
</dbReference>
<dbReference type="PROSITE" id="PS51722">
    <property type="entry name" value="G_TR_2"/>
    <property type="match status" value="1"/>
</dbReference>
<dbReference type="Gene3D" id="2.40.30.10">
    <property type="entry name" value="Translation factors"/>
    <property type="match status" value="2"/>
</dbReference>
<comment type="subcellular location">
    <subcellularLocation>
        <location evidence="1 10 12">Cytoplasm</location>
    </subcellularLocation>
</comment>
<feature type="binding site" evidence="10">
    <location>
        <begin position="305"/>
        <end position="308"/>
    </location>
    <ligand>
        <name>GTP</name>
        <dbReference type="ChEBI" id="CHEBI:37565"/>
    </ligand>
</feature>
<dbReference type="InterPro" id="IPR053905">
    <property type="entry name" value="EF-G-like_DII"/>
</dbReference>
<dbReference type="CDD" id="cd01887">
    <property type="entry name" value="IF2_eIF5B"/>
    <property type="match status" value="1"/>
</dbReference>
<evidence type="ECO:0000256" key="2">
    <source>
        <dbReference type="ARBA" id="ARBA00007733"/>
    </source>
</evidence>
<dbReference type="eggNOG" id="COG0532">
    <property type="taxonomic scope" value="Bacteria"/>
</dbReference>
<dbReference type="KEGG" id="tki:TKV_c13100"/>
<evidence type="ECO:0000256" key="12">
    <source>
        <dbReference type="RuleBase" id="RU000645"/>
    </source>
</evidence>
<dbReference type="GO" id="GO:0003743">
    <property type="term" value="F:translation initiation factor activity"/>
    <property type="evidence" value="ECO:0007669"/>
    <property type="project" value="UniProtKB-UniRule"/>
</dbReference>
<evidence type="ECO:0000256" key="11">
    <source>
        <dbReference type="RuleBase" id="RU000644"/>
    </source>
</evidence>
<dbReference type="NCBIfam" id="TIGR00231">
    <property type="entry name" value="small_GTP"/>
    <property type="match status" value="1"/>
</dbReference>
<evidence type="ECO:0000256" key="4">
    <source>
        <dbReference type="ARBA" id="ARBA00022490"/>
    </source>
</evidence>
<dbReference type="GO" id="GO:0005829">
    <property type="term" value="C:cytosol"/>
    <property type="evidence" value="ECO:0007669"/>
    <property type="project" value="TreeGrafter"/>
</dbReference>
<dbReference type="InterPro" id="IPR009000">
    <property type="entry name" value="Transl_B-barrel_sf"/>
</dbReference>
<dbReference type="HOGENOM" id="CLU_006301_5_1_9"/>
<dbReference type="PANTHER" id="PTHR43381">
    <property type="entry name" value="TRANSLATION INITIATION FACTOR IF-2-RELATED"/>
    <property type="match status" value="1"/>
</dbReference>
<dbReference type="Pfam" id="PF00009">
    <property type="entry name" value="GTP_EFTU"/>
    <property type="match status" value="1"/>
</dbReference>